<keyword evidence="3" id="KW-1185">Reference proteome</keyword>
<sequence length="161" mass="17913">MDNALVLHMIVTGIGATLLMDGWSMCQKKLLRVPPLNYGLVGRWLLWLARGKRWHNTILSTPSIKGESFTGWAFHYLTGMLFAAIPFLLQGSSWLREPLLLTGVLTGVFTLPAPWLIMQPALGFGIAASRTPRPWRARVFSLLTHLAYGLGLYGAALLYTF</sequence>
<feature type="transmembrane region" description="Helical" evidence="1">
    <location>
        <begin position="137"/>
        <end position="159"/>
    </location>
</feature>
<keyword evidence="1" id="KW-0812">Transmembrane</keyword>
<evidence type="ECO:0000313" key="3">
    <source>
        <dbReference type="Proteomes" id="UP000187148"/>
    </source>
</evidence>
<dbReference type="Pfam" id="PF11158">
    <property type="entry name" value="DUF2938"/>
    <property type="match status" value="1"/>
</dbReference>
<dbReference type="AlphaFoldDB" id="A0A830Z458"/>
<reference evidence="2 3" key="1">
    <citation type="submission" date="2017-01" db="EMBL/GenBank/DDBJ databases">
        <authorList>
            <person name="Cao J.-M."/>
        </authorList>
    </citation>
    <scope>NUCLEOTIDE SEQUENCE [LARGE SCALE GENOMIC DNA]</scope>
    <source>
        <strain evidence="2 3">888-76</strain>
    </source>
</reference>
<dbReference type="Proteomes" id="UP000187148">
    <property type="component" value="Chromosome"/>
</dbReference>
<feature type="transmembrane region" description="Helical" evidence="1">
    <location>
        <begin position="6"/>
        <end position="23"/>
    </location>
</feature>
<dbReference type="InterPro" id="IPR021329">
    <property type="entry name" value="DUF2938"/>
</dbReference>
<gene>
    <name evidence="2" type="ORF">BWI95_21535</name>
</gene>
<protein>
    <recommendedName>
        <fullName evidence="4">DUF2938 domain-containing protein</fullName>
    </recommendedName>
</protein>
<proteinExistence type="predicted"/>
<organism evidence="2 3">
    <name type="scientific">Kosakonia cowanii JCM 10956 = DSM 18146</name>
    <dbReference type="NCBI Taxonomy" id="1300165"/>
    <lineage>
        <taxon>Bacteria</taxon>
        <taxon>Pseudomonadati</taxon>
        <taxon>Pseudomonadota</taxon>
        <taxon>Gammaproteobacteria</taxon>
        <taxon>Enterobacterales</taxon>
        <taxon>Enterobacteriaceae</taxon>
        <taxon>Kosakonia</taxon>
    </lineage>
</organism>
<evidence type="ECO:0008006" key="4">
    <source>
        <dbReference type="Google" id="ProtNLM"/>
    </source>
</evidence>
<keyword evidence="1" id="KW-0472">Membrane</keyword>
<feature type="transmembrane region" description="Helical" evidence="1">
    <location>
        <begin position="69"/>
        <end position="89"/>
    </location>
</feature>
<name>A0A830Z458_9ENTR</name>
<accession>A0A830Z458</accession>
<keyword evidence="1" id="KW-1133">Transmembrane helix</keyword>
<feature type="transmembrane region" description="Helical" evidence="1">
    <location>
        <begin position="98"/>
        <end position="117"/>
    </location>
</feature>
<evidence type="ECO:0000256" key="1">
    <source>
        <dbReference type="SAM" id="Phobius"/>
    </source>
</evidence>
<dbReference type="KEGG" id="kco:BWI95_21535"/>
<evidence type="ECO:0000313" key="2">
    <source>
        <dbReference type="EMBL" id="APZ07440.1"/>
    </source>
</evidence>
<dbReference type="EMBL" id="CP019445">
    <property type="protein sequence ID" value="APZ07440.1"/>
    <property type="molecule type" value="Genomic_DNA"/>
</dbReference>